<dbReference type="PANTHER" id="PTHR43798">
    <property type="entry name" value="MONOACYLGLYCEROL LIPASE"/>
    <property type="match status" value="1"/>
</dbReference>
<evidence type="ECO:0000313" key="3">
    <source>
        <dbReference type="Proteomes" id="UP001215598"/>
    </source>
</evidence>
<dbReference type="EMBL" id="JARKIB010000229">
    <property type="protein sequence ID" value="KAJ7721466.1"/>
    <property type="molecule type" value="Genomic_DNA"/>
</dbReference>
<keyword evidence="3" id="KW-1185">Reference proteome</keyword>
<comment type="caution">
    <text evidence="2">The sequence shown here is derived from an EMBL/GenBank/DDBJ whole genome shotgun (WGS) entry which is preliminary data.</text>
</comment>
<dbReference type="SUPFAM" id="SSF53474">
    <property type="entry name" value="alpha/beta-Hydrolases"/>
    <property type="match status" value="1"/>
</dbReference>
<organism evidence="2 3">
    <name type="scientific">Mycena metata</name>
    <dbReference type="NCBI Taxonomy" id="1033252"/>
    <lineage>
        <taxon>Eukaryota</taxon>
        <taxon>Fungi</taxon>
        <taxon>Dikarya</taxon>
        <taxon>Basidiomycota</taxon>
        <taxon>Agaricomycotina</taxon>
        <taxon>Agaricomycetes</taxon>
        <taxon>Agaricomycetidae</taxon>
        <taxon>Agaricales</taxon>
        <taxon>Marasmiineae</taxon>
        <taxon>Mycenaceae</taxon>
        <taxon>Mycena</taxon>
    </lineage>
</organism>
<sequence length="290" mass="30652">MSATVSKLCSSSDGTLIYAEASGNSTNPSVVFAHGFALSGIVFDKLFSDPRLLGKFYLVRYDVRGHGRSGKPTAAEGYASSLYAADFAAVAKEFALDKPIFVGWSAAAVIASDICSHISPVPISGAVAMGGPLAVKNAAKTLKPLLLQLTSSLLSSDATTALKTRIEFVDALFTDPGEVSFSDKAAWIGSAVLQSPEITAAILAGHKPEQTKLVELGAEGFPAMMLYGTEDQFQDGSIGAAEARLYFTDLEVVAIEGGSHTVFYDSFEETVGHLLRFCLRIRDQRAGPKV</sequence>
<dbReference type="Pfam" id="PF12697">
    <property type="entry name" value="Abhydrolase_6"/>
    <property type="match status" value="1"/>
</dbReference>
<reference evidence="2" key="1">
    <citation type="submission" date="2023-03" db="EMBL/GenBank/DDBJ databases">
        <title>Massive genome expansion in bonnet fungi (Mycena s.s.) driven by repeated elements and novel gene families across ecological guilds.</title>
        <authorList>
            <consortium name="Lawrence Berkeley National Laboratory"/>
            <person name="Harder C.B."/>
            <person name="Miyauchi S."/>
            <person name="Viragh M."/>
            <person name="Kuo A."/>
            <person name="Thoen E."/>
            <person name="Andreopoulos B."/>
            <person name="Lu D."/>
            <person name="Skrede I."/>
            <person name="Drula E."/>
            <person name="Henrissat B."/>
            <person name="Morin E."/>
            <person name="Kohler A."/>
            <person name="Barry K."/>
            <person name="LaButti K."/>
            <person name="Morin E."/>
            <person name="Salamov A."/>
            <person name="Lipzen A."/>
            <person name="Mereny Z."/>
            <person name="Hegedus B."/>
            <person name="Baldrian P."/>
            <person name="Stursova M."/>
            <person name="Weitz H."/>
            <person name="Taylor A."/>
            <person name="Grigoriev I.V."/>
            <person name="Nagy L.G."/>
            <person name="Martin F."/>
            <person name="Kauserud H."/>
        </authorList>
    </citation>
    <scope>NUCLEOTIDE SEQUENCE</scope>
    <source>
        <strain evidence="2">CBHHK182m</strain>
    </source>
</reference>
<dbReference type="Proteomes" id="UP001215598">
    <property type="component" value="Unassembled WGS sequence"/>
</dbReference>
<dbReference type="InterPro" id="IPR029058">
    <property type="entry name" value="AB_hydrolase_fold"/>
</dbReference>
<gene>
    <name evidence="2" type="ORF">B0H16DRAFT_1386205</name>
</gene>
<evidence type="ECO:0000259" key="1">
    <source>
        <dbReference type="Pfam" id="PF12697"/>
    </source>
</evidence>
<proteinExistence type="predicted"/>
<evidence type="ECO:0000313" key="2">
    <source>
        <dbReference type="EMBL" id="KAJ7721466.1"/>
    </source>
</evidence>
<dbReference type="AlphaFoldDB" id="A0AAD7HIF0"/>
<dbReference type="GO" id="GO:0016020">
    <property type="term" value="C:membrane"/>
    <property type="evidence" value="ECO:0007669"/>
    <property type="project" value="TreeGrafter"/>
</dbReference>
<accession>A0AAD7HIF0</accession>
<dbReference type="InterPro" id="IPR050266">
    <property type="entry name" value="AB_hydrolase_sf"/>
</dbReference>
<name>A0AAD7HIF0_9AGAR</name>
<protein>
    <submittedName>
        <fullName evidence="2">Alpha/beta-hydrolase</fullName>
    </submittedName>
</protein>
<dbReference type="InterPro" id="IPR000073">
    <property type="entry name" value="AB_hydrolase_1"/>
</dbReference>
<dbReference type="Gene3D" id="3.40.50.1820">
    <property type="entry name" value="alpha/beta hydrolase"/>
    <property type="match status" value="1"/>
</dbReference>
<dbReference type="PANTHER" id="PTHR43798:SF33">
    <property type="entry name" value="HYDROLASE, PUTATIVE (AFU_ORTHOLOGUE AFUA_2G14860)-RELATED"/>
    <property type="match status" value="1"/>
</dbReference>
<feature type="domain" description="AB hydrolase-1" evidence="1">
    <location>
        <begin position="30"/>
        <end position="270"/>
    </location>
</feature>